<comment type="catalytic activity">
    <reaction evidence="4">
        <text>a 2'-deoxycytidine in DNA + S-adenosyl-L-methionine = a 5-methyl-2'-deoxycytidine in DNA + S-adenosyl-L-homocysteine + H(+)</text>
        <dbReference type="Rhea" id="RHEA:13681"/>
        <dbReference type="Rhea" id="RHEA-COMP:11369"/>
        <dbReference type="Rhea" id="RHEA-COMP:11370"/>
        <dbReference type="ChEBI" id="CHEBI:15378"/>
        <dbReference type="ChEBI" id="CHEBI:57856"/>
        <dbReference type="ChEBI" id="CHEBI:59789"/>
        <dbReference type="ChEBI" id="CHEBI:85452"/>
        <dbReference type="ChEBI" id="CHEBI:85454"/>
        <dbReference type="EC" id="2.1.1.37"/>
    </reaction>
</comment>
<dbReference type="RefSeq" id="WP_102257450.1">
    <property type="nucleotide sequence ID" value="NZ_MDBP01000014.1"/>
</dbReference>
<keyword evidence="2" id="KW-0808">Transferase</keyword>
<evidence type="ECO:0000256" key="4">
    <source>
        <dbReference type="ARBA" id="ARBA00047422"/>
    </source>
</evidence>
<dbReference type="SUPFAM" id="SSF53335">
    <property type="entry name" value="S-adenosyl-L-methionine-dependent methyltransferases"/>
    <property type="match status" value="1"/>
</dbReference>
<organism evidence="5 7">
    <name type="scientific">Vibrio tasmaniensis</name>
    <dbReference type="NCBI Taxonomy" id="212663"/>
    <lineage>
        <taxon>Bacteria</taxon>
        <taxon>Pseudomonadati</taxon>
        <taxon>Pseudomonadota</taxon>
        <taxon>Gammaproteobacteria</taxon>
        <taxon>Vibrionales</taxon>
        <taxon>Vibrionaceae</taxon>
        <taxon>Vibrio</taxon>
    </lineage>
</organism>
<comment type="caution">
    <text evidence="5">The sequence shown here is derived from an EMBL/GenBank/DDBJ whole genome shotgun (WGS) entry which is preliminary data.</text>
</comment>
<reference evidence="5" key="3">
    <citation type="journal article" date="2018" name="Nature">
        <title>A major lineage of non-tailed dsDNA viruses as unrecognized killers of marine bacteria.</title>
        <authorList>
            <person name="Kauffman K.M."/>
            <person name="Hussain F.A."/>
            <person name="Yang J."/>
            <person name="Arevalo P."/>
            <person name="Brown J.M."/>
            <person name="Chang W.K."/>
            <person name="VanInsberghe D."/>
            <person name="Elsherbini J."/>
            <person name="Sharma R.S."/>
            <person name="Cutler M.B."/>
            <person name="Kelly L."/>
            <person name="Polz M.F."/>
        </authorList>
    </citation>
    <scope>NUCLEOTIDE SEQUENCE</scope>
    <source>
        <strain evidence="5">10N.222.48.A2</strain>
    </source>
</reference>
<accession>A0A2N7NND8</accession>
<dbReference type="AlphaFoldDB" id="A0A2N7NND8"/>
<protein>
    <submittedName>
        <fullName evidence="5">Uncharacterized protein</fullName>
    </submittedName>
</protein>
<evidence type="ECO:0000313" key="5">
    <source>
        <dbReference type="EMBL" id="PMP17803.1"/>
    </source>
</evidence>
<reference evidence="6 8" key="4">
    <citation type="submission" date="2019-04" db="EMBL/GenBank/DDBJ databases">
        <title>A reverse ecology approach based on a biological definition of microbial populations.</title>
        <authorList>
            <person name="Arevalo P."/>
            <person name="Vaninsberghe D."/>
            <person name="Elsherbini J."/>
            <person name="Gore J."/>
            <person name="Polz M."/>
        </authorList>
    </citation>
    <scope>NUCLEOTIDE SEQUENCE [LARGE SCALE GENOMIC DNA]</scope>
    <source>
        <strain evidence="6 8">10N.222.45.A8</strain>
    </source>
</reference>
<dbReference type="Gene3D" id="3.40.50.150">
    <property type="entry name" value="Vaccinia Virus protein VP39"/>
    <property type="match status" value="1"/>
</dbReference>
<evidence type="ECO:0000313" key="6">
    <source>
        <dbReference type="EMBL" id="TKG29008.1"/>
    </source>
</evidence>
<name>A0A2N7NND8_9VIBR</name>
<dbReference type="GO" id="GO:0009307">
    <property type="term" value="P:DNA restriction-modification system"/>
    <property type="evidence" value="ECO:0007669"/>
    <property type="project" value="UniProtKB-KW"/>
</dbReference>
<dbReference type="GO" id="GO:0032259">
    <property type="term" value="P:methylation"/>
    <property type="evidence" value="ECO:0007669"/>
    <property type="project" value="UniProtKB-KW"/>
</dbReference>
<dbReference type="InterPro" id="IPR001525">
    <property type="entry name" value="C5_MeTfrase"/>
</dbReference>
<dbReference type="Proteomes" id="UP000235579">
    <property type="component" value="Unassembled WGS sequence"/>
</dbReference>
<reference evidence="5" key="2">
    <citation type="submission" date="2016-07" db="EMBL/GenBank/DDBJ databases">
        <authorList>
            <person name="Wan K."/>
            <person name="Booth B."/>
            <person name="Spirohn K."/>
            <person name="Hao T."/>
            <person name="Hu Y."/>
            <person name="Calderwood M."/>
            <person name="Hill D."/>
            <person name="Mohr S."/>
            <person name="Vidal M."/>
            <person name="Celniker S."/>
            <person name="Perrimon N."/>
        </authorList>
    </citation>
    <scope>NUCLEOTIDE SEQUENCE</scope>
    <source>
        <strain evidence="5">10N.222.48.A2</strain>
    </source>
</reference>
<keyword evidence="3" id="KW-0680">Restriction system</keyword>
<proteinExistence type="predicted"/>
<dbReference type="EMBL" id="SYVV01000037">
    <property type="protein sequence ID" value="TKG29008.1"/>
    <property type="molecule type" value="Genomic_DNA"/>
</dbReference>
<evidence type="ECO:0000256" key="3">
    <source>
        <dbReference type="ARBA" id="ARBA00022747"/>
    </source>
</evidence>
<dbReference type="Proteomes" id="UP000308018">
    <property type="component" value="Unassembled WGS sequence"/>
</dbReference>
<evidence type="ECO:0000313" key="8">
    <source>
        <dbReference type="Proteomes" id="UP000308018"/>
    </source>
</evidence>
<dbReference type="GO" id="GO:0003886">
    <property type="term" value="F:DNA (cytosine-5-)-methyltransferase activity"/>
    <property type="evidence" value="ECO:0007669"/>
    <property type="project" value="UniProtKB-EC"/>
</dbReference>
<evidence type="ECO:0000313" key="7">
    <source>
        <dbReference type="Proteomes" id="UP000235579"/>
    </source>
</evidence>
<keyword evidence="1" id="KW-0489">Methyltransferase</keyword>
<reference evidence="7" key="1">
    <citation type="submission" date="2016-07" db="EMBL/GenBank/DDBJ databases">
        <title>Nontailed viruses are major unrecognized killers of bacteria in the ocean.</title>
        <authorList>
            <person name="Kauffman K."/>
            <person name="Hussain F."/>
            <person name="Yang J."/>
            <person name="Arevalo P."/>
            <person name="Brown J."/>
            <person name="Cutler M."/>
            <person name="Kelly L."/>
            <person name="Polz M.F."/>
        </authorList>
    </citation>
    <scope>NUCLEOTIDE SEQUENCE [LARGE SCALE GENOMIC DNA]</scope>
    <source>
        <strain evidence="7">10N.222.48.A2</strain>
    </source>
</reference>
<evidence type="ECO:0000256" key="1">
    <source>
        <dbReference type="ARBA" id="ARBA00022603"/>
    </source>
</evidence>
<dbReference type="InterPro" id="IPR029063">
    <property type="entry name" value="SAM-dependent_MTases_sf"/>
</dbReference>
<gene>
    <name evidence="5" type="ORF">BCS92_05190</name>
    <name evidence="6" type="ORF">FC057_20190</name>
</gene>
<dbReference type="EMBL" id="MDBP01000014">
    <property type="protein sequence ID" value="PMP17803.1"/>
    <property type="molecule type" value="Genomic_DNA"/>
</dbReference>
<evidence type="ECO:0000256" key="2">
    <source>
        <dbReference type="ARBA" id="ARBA00022679"/>
    </source>
</evidence>
<sequence length="489" mass="54758">MSAITMSATAPAGVFTKQLTITRYSCGKRKVQLSTNILALMGFKKGSKVVEQNLGDGLGYVVKLSEKLPLLSKVKRIYSRTYKSGRKNNPFELTFETSSKAILNSIPEATDKVHVSISYGEFRVVPIVNQLAERLMQVLTSKKPLSCFSACTAGIDCHAAASEGFKIDHVLEYRPRNASDKNADFSESGILSAISNVEVGNVFNEDITHVSIDMLKKYYAEKPSSLFTISLECSEFSRLKSASEREASFQSGNSSLSMVYDGLRIIDGLKFPVVLMEQVPGFKDSDLYKLWDLRLRQMGYKTKTAVLDAREYGGVSSRARLFHFSTLLPTKFEFPKPTPRTTTTVWDQLVAKYIREPVTKIIRNKPVTMYGQLRDVTDTSSVKKGIETGRIRTISESSLHAPSLTRSQRKQTKDAIYIEYQGRYLMPSLELEAEIMGVPEEFDLNMNSINLASAILGQAVDWPLYKSIISQVKKHLLQFIYGKGEAMVW</sequence>
<dbReference type="Pfam" id="PF00145">
    <property type="entry name" value="DNA_methylase"/>
    <property type="match status" value="1"/>
</dbReference>